<dbReference type="CDD" id="cd04725">
    <property type="entry name" value="OMP_decarboxylase_like"/>
    <property type="match status" value="1"/>
</dbReference>
<dbReference type="EMBL" id="JAGYPN010000001">
    <property type="protein sequence ID" value="MBS4221570.1"/>
    <property type="molecule type" value="Genomic_DNA"/>
</dbReference>
<feature type="active site" description="For OMPdecase activity" evidence="10">
    <location>
        <position position="61"/>
    </location>
</feature>
<keyword evidence="15" id="KW-1185">Reference proteome</keyword>
<protein>
    <recommendedName>
        <fullName evidence="9">Orotidine 5'-phosphate decarboxylase</fullName>
        <ecNumber evidence="9">4.1.1.23</ecNumber>
    </recommendedName>
    <alternativeName>
        <fullName evidence="9">OMP decarboxylase</fullName>
        <shortName evidence="9">OMPDCase</shortName>
        <shortName evidence="9">OMPdecase</shortName>
    </alternativeName>
</protein>
<comment type="similarity">
    <text evidence="8 9">Belongs to the OMP decarboxylase family. Type 1 subfamily.</text>
</comment>
<dbReference type="GO" id="GO:0005829">
    <property type="term" value="C:cytosol"/>
    <property type="evidence" value="ECO:0007669"/>
    <property type="project" value="TreeGrafter"/>
</dbReference>
<dbReference type="GO" id="GO:0006207">
    <property type="term" value="P:'de novo' pyrimidine nucleobase biosynthetic process"/>
    <property type="evidence" value="ECO:0007669"/>
    <property type="project" value="InterPro"/>
</dbReference>
<dbReference type="GO" id="GO:0044205">
    <property type="term" value="P:'de novo' UMP biosynthetic process"/>
    <property type="evidence" value="ECO:0007669"/>
    <property type="project" value="UniProtKB-UniRule"/>
</dbReference>
<dbReference type="Proteomes" id="UP000676456">
    <property type="component" value="Unassembled WGS sequence"/>
</dbReference>
<feature type="binding site" evidence="9 11">
    <location>
        <position position="32"/>
    </location>
    <ligand>
        <name>substrate</name>
    </ligand>
</feature>
<keyword evidence="4 9" id="KW-0210">Decarboxylase</keyword>
<dbReference type="PANTHER" id="PTHR32119">
    <property type="entry name" value="OROTIDINE 5'-PHOSPHATE DECARBOXYLASE"/>
    <property type="match status" value="1"/>
</dbReference>
<dbReference type="Pfam" id="PF00215">
    <property type="entry name" value="OMPdecase"/>
    <property type="match status" value="1"/>
</dbReference>
<feature type="active site" description="For OMPdecase activity" evidence="10">
    <location>
        <position position="59"/>
    </location>
</feature>
<organism evidence="14 15">
    <name type="scientific">Lederbergia citrea</name>
    <dbReference type="NCBI Taxonomy" id="2833581"/>
    <lineage>
        <taxon>Bacteria</taxon>
        <taxon>Bacillati</taxon>
        <taxon>Bacillota</taxon>
        <taxon>Bacilli</taxon>
        <taxon>Bacillales</taxon>
        <taxon>Bacillaceae</taxon>
        <taxon>Lederbergia</taxon>
    </lineage>
</organism>
<feature type="binding site" evidence="9 11">
    <location>
        <position position="10"/>
    </location>
    <ligand>
        <name>substrate</name>
    </ligand>
</feature>
<evidence type="ECO:0000256" key="3">
    <source>
        <dbReference type="ARBA" id="ARBA00011738"/>
    </source>
</evidence>
<dbReference type="PANTHER" id="PTHR32119:SF2">
    <property type="entry name" value="OROTIDINE 5'-PHOSPHATE DECARBOXYLASE"/>
    <property type="match status" value="1"/>
</dbReference>
<feature type="binding site" evidence="9 11">
    <location>
        <position position="213"/>
    </location>
    <ligand>
        <name>substrate</name>
    </ligand>
</feature>
<evidence type="ECO:0000256" key="5">
    <source>
        <dbReference type="ARBA" id="ARBA00022975"/>
    </source>
</evidence>
<dbReference type="PROSITE" id="PS00156">
    <property type="entry name" value="OMPDECASE"/>
    <property type="match status" value="1"/>
</dbReference>
<accession>A0A942UJ18</accession>
<feature type="binding site" evidence="9 11">
    <location>
        <position position="184"/>
    </location>
    <ligand>
        <name>substrate</name>
    </ligand>
</feature>
<gene>
    <name evidence="9 14" type="primary">pyrF</name>
    <name evidence="14" type="ORF">KHA91_02210</name>
</gene>
<proteinExistence type="inferred from homology"/>
<feature type="binding site" evidence="9 11">
    <location>
        <position position="193"/>
    </location>
    <ligand>
        <name>substrate</name>
    </ligand>
</feature>
<dbReference type="SMART" id="SM00934">
    <property type="entry name" value="OMPdecase"/>
    <property type="match status" value="1"/>
</dbReference>
<evidence type="ECO:0000259" key="13">
    <source>
        <dbReference type="SMART" id="SM00934"/>
    </source>
</evidence>
<comment type="subunit">
    <text evidence="3 9">Homodimer.</text>
</comment>
<evidence type="ECO:0000256" key="1">
    <source>
        <dbReference type="ARBA" id="ARBA00002356"/>
    </source>
</evidence>
<dbReference type="Gene3D" id="3.20.20.70">
    <property type="entry name" value="Aldolase class I"/>
    <property type="match status" value="1"/>
</dbReference>
<dbReference type="NCBIfam" id="TIGR01740">
    <property type="entry name" value="pyrF"/>
    <property type="match status" value="1"/>
</dbReference>
<comment type="function">
    <text evidence="1 9">Catalyzes the decarboxylation of orotidine 5'-monophosphate (OMP) to uridine 5'-monophosphate (UMP).</text>
</comment>
<evidence type="ECO:0000256" key="4">
    <source>
        <dbReference type="ARBA" id="ARBA00022793"/>
    </source>
</evidence>
<dbReference type="AlphaFoldDB" id="A0A942UJ18"/>
<evidence type="ECO:0000256" key="2">
    <source>
        <dbReference type="ARBA" id="ARBA00004861"/>
    </source>
</evidence>
<feature type="binding site" evidence="9 11">
    <location>
        <position position="214"/>
    </location>
    <ligand>
        <name>substrate</name>
    </ligand>
</feature>
<keyword evidence="5 9" id="KW-0665">Pyrimidine biosynthesis</keyword>
<evidence type="ECO:0000313" key="15">
    <source>
        <dbReference type="Proteomes" id="UP000676456"/>
    </source>
</evidence>
<dbReference type="RefSeq" id="WP_213096585.1">
    <property type="nucleotide sequence ID" value="NZ_JAGYPN010000001.1"/>
</dbReference>
<evidence type="ECO:0000256" key="8">
    <source>
        <dbReference type="ARBA" id="ARBA00061012"/>
    </source>
</evidence>
<feature type="domain" description="Orotidine 5'-phosphate decarboxylase" evidence="13">
    <location>
        <begin position="4"/>
        <end position="229"/>
    </location>
</feature>
<sequence>MGHMPIIALDFPGKAEAARFLQRFKEERLYVKVGMELFYKEGPPLIQWLKEQDHQVFLDLKLHDIPNTVYSAMKVIAGLGVDMVNVHAAGGTRMMEAALNGLDEGTPTGGMRPKLIAVTQLTSTSEEEMQHDQLISHTLSDSVLHYAKLAHQSGLDGVVCSALEAGQIGEATSSSFLRVTPGIRMHGDAVHDQKRIVNPAEARKFGSTMIVIGRSITQAVDPLSAYYKVKSEWELGL</sequence>
<evidence type="ECO:0000256" key="7">
    <source>
        <dbReference type="ARBA" id="ARBA00049157"/>
    </source>
</evidence>
<name>A0A942UJ18_9BACI</name>
<evidence type="ECO:0000256" key="11">
    <source>
        <dbReference type="PIRSR" id="PIRSR614732-2"/>
    </source>
</evidence>
<dbReference type="InterPro" id="IPR047596">
    <property type="entry name" value="OMPdecase_bac"/>
</dbReference>
<dbReference type="HAMAP" id="MF_01200_B">
    <property type="entry name" value="OMPdecase_type1_B"/>
    <property type="match status" value="1"/>
</dbReference>
<dbReference type="InterPro" id="IPR011060">
    <property type="entry name" value="RibuloseP-bd_barrel"/>
</dbReference>
<evidence type="ECO:0000256" key="9">
    <source>
        <dbReference type="HAMAP-Rule" id="MF_01200"/>
    </source>
</evidence>
<dbReference type="InterPro" id="IPR001754">
    <property type="entry name" value="OMPdeCOase_dom"/>
</dbReference>
<feature type="binding site" evidence="9 11">
    <location>
        <position position="122"/>
    </location>
    <ligand>
        <name>substrate</name>
    </ligand>
</feature>
<dbReference type="SUPFAM" id="SSF51366">
    <property type="entry name" value="Ribulose-phoshate binding barrel"/>
    <property type="match status" value="1"/>
</dbReference>
<dbReference type="EC" id="4.1.1.23" evidence="9"/>
<dbReference type="InterPro" id="IPR013785">
    <property type="entry name" value="Aldolase_TIM"/>
</dbReference>
<comment type="caution">
    <text evidence="14">The sequence shown here is derived from an EMBL/GenBank/DDBJ whole genome shotgun (WGS) entry which is preliminary data.</text>
</comment>
<evidence type="ECO:0000256" key="6">
    <source>
        <dbReference type="ARBA" id="ARBA00023239"/>
    </source>
</evidence>
<feature type="binding site" evidence="9">
    <location>
        <begin position="59"/>
        <end position="68"/>
    </location>
    <ligand>
        <name>substrate</name>
    </ligand>
</feature>
<dbReference type="InterPro" id="IPR018089">
    <property type="entry name" value="OMPdecase_AS"/>
</dbReference>
<feature type="active site" description="Proton donor" evidence="9">
    <location>
        <position position="61"/>
    </location>
</feature>
<dbReference type="FunFam" id="3.20.20.70:FF:000015">
    <property type="entry name" value="Orotidine 5'-phosphate decarboxylase"/>
    <property type="match status" value="1"/>
</dbReference>
<keyword evidence="6 9" id="KW-0456">Lyase</keyword>
<evidence type="ECO:0000256" key="12">
    <source>
        <dbReference type="RuleBase" id="RU000512"/>
    </source>
</evidence>
<reference evidence="14 15" key="1">
    <citation type="submission" date="2021-05" db="EMBL/GenBank/DDBJ databases">
        <title>Novel Bacillus species.</title>
        <authorList>
            <person name="Liu G."/>
        </authorList>
    </citation>
    <scope>NUCLEOTIDE SEQUENCE [LARGE SCALE GENOMIC DNA]</scope>
    <source>
        <strain evidence="14 15">FJAT-49682</strain>
    </source>
</reference>
<dbReference type="InterPro" id="IPR014732">
    <property type="entry name" value="OMPdecase"/>
</dbReference>
<dbReference type="NCBIfam" id="NF001273">
    <property type="entry name" value="PRK00230.1"/>
    <property type="match status" value="1"/>
</dbReference>
<dbReference type="GO" id="GO:0004590">
    <property type="term" value="F:orotidine-5'-phosphate decarboxylase activity"/>
    <property type="evidence" value="ECO:0007669"/>
    <property type="project" value="UniProtKB-UniRule"/>
</dbReference>
<evidence type="ECO:0000313" key="14">
    <source>
        <dbReference type="EMBL" id="MBS4221570.1"/>
    </source>
</evidence>
<evidence type="ECO:0000256" key="10">
    <source>
        <dbReference type="PIRSR" id="PIRSR614732-1"/>
    </source>
</evidence>
<feature type="active site" description="For OMPdecase activity" evidence="10">
    <location>
        <position position="64"/>
    </location>
</feature>
<comment type="catalytic activity">
    <reaction evidence="7 9 12">
        <text>orotidine 5'-phosphate + H(+) = UMP + CO2</text>
        <dbReference type="Rhea" id="RHEA:11596"/>
        <dbReference type="ChEBI" id="CHEBI:15378"/>
        <dbReference type="ChEBI" id="CHEBI:16526"/>
        <dbReference type="ChEBI" id="CHEBI:57538"/>
        <dbReference type="ChEBI" id="CHEBI:57865"/>
        <dbReference type="EC" id="4.1.1.23"/>
    </reaction>
</comment>
<comment type="pathway">
    <text evidence="2 9 12">Pyrimidine metabolism; UMP biosynthesis via de novo pathway; UMP from orotate: step 2/2.</text>
</comment>